<keyword evidence="2" id="KW-1185">Reference proteome</keyword>
<reference evidence="2" key="1">
    <citation type="journal article" date="2019" name="Int. J. Syst. Evol. Microbiol.">
        <title>The Global Catalogue of Microorganisms (GCM) 10K type strain sequencing project: providing services to taxonomists for standard genome sequencing and annotation.</title>
        <authorList>
            <consortium name="The Broad Institute Genomics Platform"/>
            <consortium name="The Broad Institute Genome Sequencing Center for Infectious Disease"/>
            <person name="Wu L."/>
            <person name="Ma J."/>
        </authorList>
    </citation>
    <scope>NUCLEOTIDE SEQUENCE [LARGE SCALE GENOMIC DNA]</scope>
    <source>
        <strain evidence="2">CGMCC 1.18575</strain>
    </source>
</reference>
<evidence type="ECO:0000313" key="2">
    <source>
        <dbReference type="Proteomes" id="UP001596113"/>
    </source>
</evidence>
<dbReference type="RefSeq" id="WP_378132832.1">
    <property type="nucleotide sequence ID" value="NZ_JBHSMI010000023.1"/>
</dbReference>
<evidence type="ECO:0000313" key="1">
    <source>
        <dbReference type="EMBL" id="MFC5403463.1"/>
    </source>
</evidence>
<comment type="caution">
    <text evidence="1">The sequence shown here is derived from an EMBL/GenBank/DDBJ whole genome shotgun (WGS) entry which is preliminary data.</text>
</comment>
<protein>
    <submittedName>
        <fullName evidence="1">Uncharacterized protein</fullName>
    </submittedName>
</protein>
<dbReference type="EMBL" id="JBHSMI010000023">
    <property type="protein sequence ID" value="MFC5403463.1"/>
    <property type="molecule type" value="Genomic_DNA"/>
</dbReference>
<gene>
    <name evidence="1" type="ORF">ACFPOF_12040</name>
</gene>
<name>A0ABW0HSF7_9BACL</name>
<proteinExistence type="predicted"/>
<accession>A0ABW0HSF7</accession>
<sequence>MGTRLLSEHLIKQYQPQLKYVRAYTTGKNKATLYAWDENLSLSESDARELQQFADSYLPPYVCYRVKAYSELQKDGVQPAGELPERIVETALKRDLDQDGVIAVMNGMLGNGGITFSRYDFNTGTLHFNVHTTTSLTNIEKELLNRYMAEVTPLGARCELSYWSGDGNSRLRLG</sequence>
<organism evidence="1 2">
    <name type="scientific">Cohnella soli</name>
    <dbReference type="NCBI Taxonomy" id="425005"/>
    <lineage>
        <taxon>Bacteria</taxon>
        <taxon>Bacillati</taxon>
        <taxon>Bacillota</taxon>
        <taxon>Bacilli</taxon>
        <taxon>Bacillales</taxon>
        <taxon>Paenibacillaceae</taxon>
        <taxon>Cohnella</taxon>
    </lineage>
</organism>
<dbReference type="Proteomes" id="UP001596113">
    <property type="component" value="Unassembled WGS sequence"/>
</dbReference>